<dbReference type="Gene3D" id="3.80.10.10">
    <property type="entry name" value="Ribonuclease Inhibitor"/>
    <property type="match status" value="5"/>
</dbReference>
<organism evidence="1 2">
    <name type="scientific">Tritrichomonas musculus</name>
    <dbReference type="NCBI Taxonomy" id="1915356"/>
    <lineage>
        <taxon>Eukaryota</taxon>
        <taxon>Metamonada</taxon>
        <taxon>Parabasalia</taxon>
        <taxon>Tritrichomonadida</taxon>
        <taxon>Tritrichomonadidae</taxon>
        <taxon>Tritrichomonas</taxon>
    </lineage>
</organism>
<sequence length="1080" mass="123966">MNGKESFKIFYNDSEYKIPSDFPKLCNVNSEIYQSLLSKGQYEIKSYITNYTVYKSFIDHWIKNKTTFIYPFKISDYEYLSNEFDQMKEIIQITRKKYNEYGNNSDKYDLMVLNEQLKKEIKKLQKIKLQKTKKYQQTILSLFSNDNFYPNLHNTSLRQKLSLSIQNNDIDTINLCTQKVIQINGLVYSLNKKNKEAAIIDCSSEINGIFIPKSIKYELNEYLVTEIKRAFKSKKNIKSIQFGDDSELKIIGEEAFSGTSIELISIPKKVTKIMSKSFSNCTKLKSVFFSNQSELTYIGEFAFDRTSIEKISIPDKVKSIGQNCFGHCGKLREVTFSEDSKLQCIKQNTFQSKVMERFKVPPHVFIIKTYAFKKCENLKVIEFSENSKIFRLEKNCFNMDSLESITLPSRVVELENGWCEYLNKLNSIQIIVQAKKRIDIYANEFIIGKSSPSKSCLNSIIIAARNIQRITIPSFIKRISSYAFYNCSALESVTFEDNSKLESIDQFAFSNTRIKSITIPKNVIEIGGNSFAHSFLENVTFSKDSKLKCINQNAFCFTQLKSVNIPPHVRHIGRFAFCGCDKLLSVVFDVNSEIETIEYRAFDQTNLESITLPTSIKKVQSSAFSKCNNLKSVTFSEPSQIKIIENQLFSYSSLKSFTIPSSVVSLESEWHDSLNLKEFNVHSDNKFFAKFHDDFILAKSKQENDVFGVLVYANKSIKKAVIPSFVKEIAPSSFIHCELLESIEFSENSQLRTIGSKAFQFTFIRDVSFPASLVKIEEFSFSNCINLENVTFSEDSELKYIGEGAFSESKIKMFTLPSNVEYIGGYAFNSCPVIQKVDFSEHSKIESFESSLFQYSSLSTLVIPPKLKELKYEWCVCADNLTDIFVSPLNKNFIFYENKFLLGKSDPNNDIYDILYFARRDIEFALIPSFVTKISNNSFMNCKKLRKIEFQRDSKLKIICDSAFINNGFESITIPRHVVEIEKFAFASSKLKRVTFQDNSELKCIQEFAFDYLKLSSIILPSEVAKIIDAFTQCDDLSIVEIDENSKLKAFDFGGTFLLNGIVMVPAKLVKSFQAHSSFI</sequence>
<protein>
    <recommendedName>
        <fullName evidence="3">Surface antigen BspA-like</fullName>
    </recommendedName>
</protein>
<dbReference type="EMBL" id="JAPFFF010000059">
    <property type="protein sequence ID" value="KAK8837448.1"/>
    <property type="molecule type" value="Genomic_DNA"/>
</dbReference>
<dbReference type="PANTHER" id="PTHR45661:SF3">
    <property type="entry name" value="IG-LIKE DOMAIN-CONTAINING PROTEIN"/>
    <property type="match status" value="1"/>
</dbReference>
<dbReference type="SUPFAM" id="SSF52058">
    <property type="entry name" value="L domain-like"/>
    <property type="match status" value="3"/>
</dbReference>
<gene>
    <name evidence="1" type="ORF">M9Y10_036445</name>
</gene>
<dbReference type="Pfam" id="PF13306">
    <property type="entry name" value="LRR_5"/>
    <property type="match status" value="5"/>
</dbReference>
<comment type="caution">
    <text evidence="1">The sequence shown here is derived from an EMBL/GenBank/DDBJ whole genome shotgun (WGS) entry which is preliminary data.</text>
</comment>
<accession>A0ABR2GU24</accession>
<proteinExistence type="predicted"/>
<dbReference type="InterPro" id="IPR026906">
    <property type="entry name" value="LRR_5"/>
</dbReference>
<evidence type="ECO:0000313" key="2">
    <source>
        <dbReference type="Proteomes" id="UP001470230"/>
    </source>
</evidence>
<name>A0ABR2GU24_9EUKA</name>
<dbReference type="PANTHER" id="PTHR45661">
    <property type="entry name" value="SURFACE ANTIGEN"/>
    <property type="match status" value="1"/>
</dbReference>
<dbReference type="InterPro" id="IPR053139">
    <property type="entry name" value="Surface_bspA-like"/>
</dbReference>
<evidence type="ECO:0008006" key="3">
    <source>
        <dbReference type="Google" id="ProtNLM"/>
    </source>
</evidence>
<reference evidence="1 2" key="1">
    <citation type="submission" date="2024-04" db="EMBL/GenBank/DDBJ databases">
        <title>Tritrichomonas musculus Genome.</title>
        <authorList>
            <person name="Alves-Ferreira E."/>
            <person name="Grigg M."/>
            <person name="Lorenzi H."/>
            <person name="Galac M."/>
        </authorList>
    </citation>
    <scope>NUCLEOTIDE SEQUENCE [LARGE SCALE GENOMIC DNA]</scope>
    <source>
        <strain evidence="1 2">EAF2021</strain>
    </source>
</reference>
<evidence type="ECO:0000313" key="1">
    <source>
        <dbReference type="EMBL" id="KAK8837448.1"/>
    </source>
</evidence>
<dbReference type="InterPro" id="IPR032675">
    <property type="entry name" value="LRR_dom_sf"/>
</dbReference>
<dbReference type="Proteomes" id="UP001470230">
    <property type="component" value="Unassembled WGS sequence"/>
</dbReference>
<keyword evidence="2" id="KW-1185">Reference proteome</keyword>